<evidence type="ECO:0000313" key="4">
    <source>
        <dbReference type="Proteomes" id="UP000770661"/>
    </source>
</evidence>
<dbReference type="EMBL" id="JACEEZ010006256">
    <property type="protein sequence ID" value="KAG0724905.1"/>
    <property type="molecule type" value="Genomic_DNA"/>
</dbReference>
<dbReference type="Proteomes" id="UP000770661">
    <property type="component" value="Unassembled WGS sequence"/>
</dbReference>
<dbReference type="SUPFAM" id="SSF48371">
    <property type="entry name" value="ARM repeat"/>
    <property type="match status" value="1"/>
</dbReference>
<dbReference type="InterPro" id="IPR022542">
    <property type="entry name" value="FOCAD/RST1_DUF3730"/>
</dbReference>
<name>A0A8J5D190_CHIOP</name>
<dbReference type="PANTHER" id="PTHR16212:SF4">
    <property type="entry name" value="FOCADHESIN"/>
    <property type="match status" value="1"/>
</dbReference>
<proteinExistence type="predicted"/>
<dbReference type="InterPro" id="IPR021392">
    <property type="entry name" value="Focadhesin_C"/>
</dbReference>
<dbReference type="InterPro" id="IPR045163">
    <property type="entry name" value="Focadhesin/RST1"/>
</dbReference>
<organism evidence="3 4">
    <name type="scientific">Chionoecetes opilio</name>
    <name type="common">Atlantic snow crab</name>
    <name type="synonym">Cancer opilio</name>
    <dbReference type="NCBI Taxonomy" id="41210"/>
    <lineage>
        <taxon>Eukaryota</taxon>
        <taxon>Metazoa</taxon>
        <taxon>Ecdysozoa</taxon>
        <taxon>Arthropoda</taxon>
        <taxon>Crustacea</taxon>
        <taxon>Multicrustacea</taxon>
        <taxon>Malacostraca</taxon>
        <taxon>Eumalacostraca</taxon>
        <taxon>Eucarida</taxon>
        <taxon>Decapoda</taxon>
        <taxon>Pleocyemata</taxon>
        <taxon>Brachyura</taxon>
        <taxon>Eubrachyura</taxon>
        <taxon>Majoidea</taxon>
        <taxon>Majidae</taxon>
        <taxon>Chionoecetes</taxon>
    </lineage>
</organism>
<dbReference type="InterPro" id="IPR016024">
    <property type="entry name" value="ARM-type_fold"/>
</dbReference>
<evidence type="ECO:0000259" key="1">
    <source>
        <dbReference type="Pfam" id="PF11229"/>
    </source>
</evidence>
<dbReference type="PANTHER" id="PTHR16212">
    <property type="entry name" value="FOCADHESIN FAMILY MEMBER"/>
    <property type="match status" value="1"/>
</dbReference>
<dbReference type="Pfam" id="PF11229">
    <property type="entry name" value="Focadhesin"/>
    <property type="match status" value="1"/>
</dbReference>
<evidence type="ECO:0000313" key="3">
    <source>
        <dbReference type="EMBL" id="KAG0724905.1"/>
    </source>
</evidence>
<comment type="caution">
    <text evidence="3">The sequence shown here is derived from an EMBL/GenBank/DDBJ whole genome shotgun (WGS) entry which is preliminary data.</text>
</comment>
<reference evidence="3" key="1">
    <citation type="submission" date="2020-07" db="EMBL/GenBank/DDBJ databases">
        <title>The High-quality genome of the commercially important snow crab, Chionoecetes opilio.</title>
        <authorList>
            <person name="Jeong J.-H."/>
            <person name="Ryu S."/>
        </authorList>
    </citation>
    <scope>NUCLEOTIDE SEQUENCE</scope>
    <source>
        <strain evidence="3">MADBK_172401_WGS</strain>
        <tissue evidence="3">Digestive gland</tissue>
    </source>
</reference>
<dbReference type="Pfam" id="PF12530">
    <property type="entry name" value="DUF3730"/>
    <property type="match status" value="1"/>
</dbReference>
<dbReference type="AlphaFoldDB" id="A0A8J5D190"/>
<gene>
    <name evidence="3" type="primary">Focad</name>
    <name evidence="3" type="ORF">GWK47_039619</name>
</gene>
<sequence length="1212" mass="133985">MEDYEQKINSGNVFLQSQAITKLYGNLLEKHKNVPTLYDTEEVKSLWKTANTGGPAEAALALETLMALVRAGRIPAPATLQNFLADVTSAKCPSTLLQGVTEVVLLLSTGEGGESTCPFTGPPTGPTHPFVTLLNKRADLAPALIEEAAYLLRHPDPRVREGSASHLRPLLLHTFCLTETTSWIARPLLALLTSAQTQHNLVPLLCRVATLIRDTSRDHVERKVLVLTALAELALRENLTRLQSAVLPCLLMAIPPALRHCLGTRTLERDLRLLGSRLGRGCDVTVCALAEVLPLTSGRLQVSLLQLGATLLAHKDGNPLIGARLLPSLLQVLSASCTAVAGLTTAAAALIALVQATPAQASANTQLAGNEHWDILCCIHPSLVSFLPALEFSDRLVKDPKLASEWLAKLASSVNQISSFYHTIVTSVFLYQKSMPHTVQQATKVLEREVMKQKSLALEVFPMVLYRLGREPDPTTRLTILYTLPSLAASKLCVGQVLRTLLALWTSGSLRPLVLRLVHDLWRVEPRTYSHLSRLLHDTTINTTELQISRSFVVASVCKAKPTQHGEELLPLLSGFLNECHGEQGTAQTLIALDGIHHLCASQVIDLRTTWRVIAPKLVRDKRPGVTEKLCALLALVPVLKVDSIEYNKFTSDCLAILWNWAASHRTLSVVKVAYEALEKFPYESYTLRMLPRHAKEGHQLPASKAATPFEAARKPVDVLEYVPGLGWIKLITGCPETHIECVESFVKSLVAREVAALPKGVYLTAVQEAKRRGIKATATGQPEPPSYSFLKENSTLKALVSFLIDCPGFMEKCDDPKRKERLLRSCVLIMEALGQSLPRPYPVLNWVFLEKVLSSANALANYEWTKRIRHSIFQIAGRQCNKSGSASAISSHWLVPGLGLTKEDELVLFGILDHLGRGLPPTVLQPFLAHVFKQHQGDAAHMQALLVALRPNLTADFIFDTNRNVLCNAVEGLNKHMDPSDEELHCAYKSCVADLPQKHIERLTSPSLWWEVTDERLYRAAVLRCHVAERDAEELALPWLNDLVDSAATLPGDRSHLLRVMSATLVTRCQVGEATTWFLQLLGRLQEHMKKRRGDDLVAAHEQRQLVTFYLDLLVMSLVVWSGLWATNSMEVLADNPALRDRLLLPSLVTLSGQPEWKRTLTQLLSWLVSCYSLLSQHTLHYHLSPPILLLATLNPGLTQAMWNKIIALLV</sequence>
<dbReference type="GO" id="GO:0060147">
    <property type="term" value="P:regulation of post-transcriptional gene silencing"/>
    <property type="evidence" value="ECO:0007669"/>
    <property type="project" value="InterPro"/>
</dbReference>
<feature type="domain" description="DUF3730" evidence="2">
    <location>
        <begin position="462"/>
        <end position="678"/>
    </location>
</feature>
<dbReference type="OrthoDB" id="6354723at2759"/>
<evidence type="ECO:0000259" key="2">
    <source>
        <dbReference type="Pfam" id="PF12530"/>
    </source>
</evidence>
<keyword evidence="4" id="KW-1185">Reference proteome</keyword>
<feature type="domain" description="Focadhesin C-terminal" evidence="1">
    <location>
        <begin position="784"/>
        <end position="1123"/>
    </location>
</feature>
<accession>A0A8J5D190</accession>
<protein>
    <submittedName>
        <fullName evidence="3">Focadhesin</fullName>
    </submittedName>
</protein>